<comment type="subcellular location">
    <subcellularLocation>
        <location evidence="1">Cell membrane</location>
        <topology evidence="1">Multi-pass membrane protein</topology>
    </subcellularLocation>
</comment>
<evidence type="ECO:0000256" key="2">
    <source>
        <dbReference type="ARBA" id="ARBA00022475"/>
    </source>
</evidence>
<evidence type="ECO:0000256" key="6">
    <source>
        <dbReference type="SAM" id="Phobius"/>
    </source>
</evidence>
<protein>
    <submittedName>
        <fullName evidence="7">Simple sugar transport system permease protein</fullName>
    </submittedName>
</protein>
<dbReference type="Proteomes" id="UP001235269">
    <property type="component" value="Unassembled WGS sequence"/>
</dbReference>
<keyword evidence="5 6" id="KW-0472">Membrane</keyword>
<organism evidence="7 8">
    <name type="scientific">Rhizobium paknamense</name>
    <dbReference type="NCBI Taxonomy" id="1206817"/>
    <lineage>
        <taxon>Bacteria</taxon>
        <taxon>Pseudomonadati</taxon>
        <taxon>Pseudomonadota</taxon>
        <taxon>Alphaproteobacteria</taxon>
        <taxon>Hyphomicrobiales</taxon>
        <taxon>Rhizobiaceae</taxon>
        <taxon>Rhizobium/Agrobacterium group</taxon>
        <taxon>Rhizobium</taxon>
    </lineage>
</organism>
<dbReference type="InterPro" id="IPR001851">
    <property type="entry name" value="ABC_transp_permease"/>
</dbReference>
<evidence type="ECO:0000256" key="4">
    <source>
        <dbReference type="ARBA" id="ARBA00022989"/>
    </source>
</evidence>
<evidence type="ECO:0000313" key="7">
    <source>
        <dbReference type="EMBL" id="MDQ0456856.1"/>
    </source>
</evidence>
<feature type="transmembrane region" description="Helical" evidence="6">
    <location>
        <begin position="331"/>
        <end position="353"/>
    </location>
</feature>
<keyword evidence="2" id="KW-1003">Cell membrane</keyword>
<comment type="caution">
    <text evidence="7">The sequence shown here is derived from an EMBL/GenBank/DDBJ whole genome shotgun (WGS) entry which is preliminary data.</text>
</comment>
<keyword evidence="7" id="KW-0762">Sugar transport</keyword>
<keyword evidence="7" id="KW-0813">Transport</keyword>
<dbReference type="PANTHER" id="PTHR47089:SF1">
    <property type="entry name" value="GUANOSINE ABC TRANSPORTER PERMEASE PROTEIN NUPP"/>
    <property type="match status" value="1"/>
</dbReference>
<dbReference type="EMBL" id="JAUSWH010000010">
    <property type="protein sequence ID" value="MDQ0456856.1"/>
    <property type="molecule type" value="Genomic_DNA"/>
</dbReference>
<evidence type="ECO:0000313" key="8">
    <source>
        <dbReference type="Proteomes" id="UP001235269"/>
    </source>
</evidence>
<evidence type="ECO:0000256" key="5">
    <source>
        <dbReference type="ARBA" id="ARBA00023136"/>
    </source>
</evidence>
<feature type="transmembrane region" description="Helical" evidence="6">
    <location>
        <begin position="121"/>
        <end position="145"/>
    </location>
</feature>
<feature type="transmembrane region" description="Helical" evidence="6">
    <location>
        <begin position="92"/>
        <end position="115"/>
    </location>
</feature>
<dbReference type="RefSeq" id="WP_307159035.1">
    <property type="nucleotide sequence ID" value="NZ_JAUSWH010000010.1"/>
</dbReference>
<evidence type="ECO:0000256" key="3">
    <source>
        <dbReference type="ARBA" id="ARBA00022692"/>
    </source>
</evidence>
<reference evidence="7 8" key="1">
    <citation type="submission" date="2023-07" db="EMBL/GenBank/DDBJ databases">
        <title>Genomic Encyclopedia of Type Strains, Phase IV (KMG-IV): sequencing the most valuable type-strain genomes for metagenomic binning, comparative biology and taxonomic classification.</title>
        <authorList>
            <person name="Goeker M."/>
        </authorList>
    </citation>
    <scope>NUCLEOTIDE SEQUENCE [LARGE SCALE GENOMIC DNA]</scope>
    <source>
        <strain evidence="7 8">DSM 100301</strain>
    </source>
</reference>
<accession>A0ABU0IF36</accession>
<feature type="transmembrane region" description="Helical" evidence="6">
    <location>
        <begin position="154"/>
        <end position="173"/>
    </location>
</feature>
<gene>
    <name evidence="7" type="ORF">QO005_003201</name>
</gene>
<feature type="transmembrane region" description="Helical" evidence="6">
    <location>
        <begin position="21"/>
        <end position="45"/>
    </location>
</feature>
<proteinExistence type="predicted"/>
<dbReference type="CDD" id="cd06580">
    <property type="entry name" value="TM_PBP1_transp_TpRbsC_like"/>
    <property type="match status" value="1"/>
</dbReference>
<keyword evidence="8" id="KW-1185">Reference proteome</keyword>
<feature type="transmembrane region" description="Helical" evidence="6">
    <location>
        <begin position="253"/>
        <end position="274"/>
    </location>
</feature>
<keyword evidence="3 6" id="KW-0812">Transmembrane</keyword>
<feature type="transmembrane region" description="Helical" evidence="6">
    <location>
        <begin position="286"/>
        <end position="319"/>
    </location>
</feature>
<name>A0ABU0IF36_9HYPH</name>
<dbReference type="PANTHER" id="PTHR47089">
    <property type="entry name" value="ABC TRANSPORTER, PERMEASE PROTEIN"/>
    <property type="match status" value="1"/>
</dbReference>
<evidence type="ECO:0000256" key="1">
    <source>
        <dbReference type="ARBA" id="ARBA00004651"/>
    </source>
</evidence>
<keyword evidence="4 6" id="KW-1133">Transmembrane helix</keyword>
<sequence>MSITAFSFLPHFTRRERASRTAMVLAPVIALATATLLNGGLYVLIGREPLAVMHAMLLEPFISWSSFSEVLLKMGPLLFIAQGLAIGFRAKVFNIGAEGQFILGAIFASAIPIWYPEAEGAWIWPVMLLCGAIGGALWASIAAFWRARLNANEILVSLMLSLIAAQVLVYLLLGPWKDPNGFNFPQSVMFQSDAMVPVLIEGTRVNVSLLLALALSVAAWIFMEKSFLGYKLQVGGLAPKAAGYAGFSEKGAIWLSLLIGGFAAGLAGAAEVAGPIGQLQRSIATGYGYAAIIVAYLGNLHPIGIVFSSLVMAALYIGGDNAMVSANLPVAAVRVFQGSLLLTYLISITFVRYRLEWPKSSRATPLNGRAS</sequence>
<dbReference type="Pfam" id="PF02653">
    <property type="entry name" value="BPD_transp_2"/>
    <property type="match status" value="1"/>
</dbReference>
<feature type="transmembrane region" description="Helical" evidence="6">
    <location>
        <begin position="205"/>
        <end position="223"/>
    </location>
</feature>